<dbReference type="EMBL" id="WNZZ01000020">
    <property type="protein sequence ID" value="MUG24993.1"/>
    <property type="molecule type" value="Genomic_DNA"/>
</dbReference>
<dbReference type="InterPro" id="IPR006635">
    <property type="entry name" value="NEAT_dom"/>
</dbReference>
<evidence type="ECO:0000256" key="4">
    <source>
        <dbReference type="ARBA" id="ARBA00022729"/>
    </source>
</evidence>
<proteinExistence type="predicted"/>
<dbReference type="NCBIfam" id="TIGR03656">
    <property type="entry name" value="IsdC"/>
    <property type="match status" value="1"/>
</dbReference>
<dbReference type="PROSITE" id="PS50978">
    <property type="entry name" value="NEAT"/>
    <property type="match status" value="1"/>
</dbReference>
<keyword evidence="6" id="KW-0572">Peptidoglycan-anchor</keyword>
<feature type="signal peptide" evidence="9">
    <location>
        <begin position="1"/>
        <end position="33"/>
    </location>
</feature>
<keyword evidence="3" id="KW-0964">Secreted</keyword>
<dbReference type="RefSeq" id="WP_155620822.1">
    <property type="nucleotide sequence ID" value="NZ_BOSD01000023.1"/>
</dbReference>
<evidence type="ECO:0000256" key="1">
    <source>
        <dbReference type="ARBA" id="ARBA00004168"/>
    </source>
</evidence>
<evidence type="ECO:0000259" key="10">
    <source>
        <dbReference type="PROSITE" id="PS50978"/>
    </source>
</evidence>
<feature type="domain" description="NEAT" evidence="10">
    <location>
        <begin position="37"/>
        <end position="158"/>
    </location>
</feature>
<dbReference type="InterPro" id="IPR019909">
    <property type="entry name" value="Haem_uptake_protein_IsdC"/>
</dbReference>
<dbReference type="AlphaFoldDB" id="A0A6N8F270"/>
<dbReference type="SUPFAM" id="SSF158911">
    <property type="entry name" value="NEAT domain-like"/>
    <property type="match status" value="1"/>
</dbReference>
<evidence type="ECO:0000313" key="11">
    <source>
        <dbReference type="EMBL" id="MUG24993.1"/>
    </source>
</evidence>
<dbReference type="GO" id="GO:0030492">
    <property type="term" value="F:hemoglobin binding"/>
    <property type="evidence" value="ECO:0007669"/>
    <property type="project" value="InterPro"/>
</dbReference>
<dbReference type="PANTHER" id="PTHR37824">
    <property type="entry name" value="IRON-REGULATED SURFACE DETERMINANT PROTEIN C"/>
    <property type="match status" value="1"/>
</dbReference>
<evidence type="ECO:0000256" key="3">
    <source>
        <dbReference type="ARBA" id="ARBA00022525"/>
    </source>
</evidence>
<dbReference type="GO" id="GO:0015886">
    <property type="term" value="P:heme transport"/>
    <property type="evidence" value="ECO:0007669"/>
    <property type="project" value="InterPro"/>
</dbReference>
<dbReference type="Gene3D" id="2.60.40.1850">
    <property type="match status" value="1"/>
</dbReference>
<accession>A0A6N8F270</accession>
<dbReference type="CDD" id="cd06920">
    <property type="entry name" value="NEAT"/>
    <property type="match status" value="1"/>
</dbReference>
<dbReference type="SMART" id="SM00725">
    <property type="entry name" value="NEAT"/>
    <property type="match status" value="1"/>
</dbReference>
<dbReference type="Pfam" id="PF05031">
    <property type="entry name" value="NEAT"/>
    <property type="match status" value="1"/>
</dbReference>
<dbReference type="InterPro" id="IPR050436">
    <property type="entry name" value="IsdA"/>
</dbReference>
<dbReference type="InterPro" id="IPR037250">
    <property type="entry name" value="NEAT_dom_sf"/>
</dbReference>
<feature type="region of interest" description="Disordered" evidence="7">
    <location>
        <begin position="159"/>
        <end position="227"/>
    </location>
</feature>
<evidence type="ECO:0000313" key="12">
    <source>
        <dbReference type="Proteomes" id="UP000442469"/>
    </source>
</evidence>
<dbReference type="PANTHER" id="PTHR37824:SF1">
    <property type="entry name" value="IRON-REGULATED SURFACE DETERMINANT PROTEIN C"/>
    <property type="match status" value="1"/>
</dbReference>
<feature type="transmembrane region" description="Helical" evidence="8">
    <location>
        <begin position="231"/>
        <end position="250"/>
    </location>
</feature>
<evidence type="ECO:0000256" key="8">
    <source>
        <dbReference type="SAM" id="Phobius"/>
    </source>
</evidence>
<reference evidence="11 12" key="1">
    <citation type="submission" date="2019-11" db="EMBL/GenBank/DDBJ databases">
        <title>Draft genome sequences of five Paenibacillus species of dairy origin.</title>
        <authorList>
            <person name="Olajide A.M."/>
            <person name="Chen S."/>
            <person name="Lapointe G."/>
        </authorList>
    </citation>
    <scope>NUCLEOTIDE SEQUENCE [LARGE SCALE GENOMIC DNA]</scope>
    <source>
        <strain evidence="11 12">3CT49</strain>
    </source>
</reference>
<keyword evidence="5" id="KW-0408">Iron</keyword>
<keyword evidence="4 9" id="KW-0732">Signal</keyword>
<sequence>MKHQSTISPLRVAAFLTCAFLLAILLFTSRAQAASVLRDGTYTIDYTVLKAENDSVSMANDYWEKPATVHVKDGKMQVEVTLNHSAWITEYKAPSNGGFADVEVVKEDPAADTRLVRFPVADLTVPLESKIHVTVESVDYDHDYTIRLSFDEDSLKESESAASSKAEASVDKGNSPSPGSAAAVPEKPASERTGKSAALNNAGDETGDSASETGSGDREIPNPKTGDRTPVLALILLFIVSSVFVFRQVLTAERNKK</sequence>
<keyword evidence="8" id="KW-0472">Membrane</keyword>
<keyword evidence="2" id="KW-0134">Cell wall</keyword>
<keyword evidence="8" id="KW-1133">Transmembrane helix</keyword>
<comment type="subcellular location">
    <subcellularLocation>
        <location evidence="1">Secreted</location>
        <location evidence="1">Cell wall</location>
        <topology evidence="1">Peptidoglycan-anchor</topology>
    </subcellularLocation>
</comment>
<evidence type="ECO:0000256" key="7">
    <source>
        <dbReference type="SAM" id="MobiDB-lite"/>
    </source>
</evidence>
<organism evidence="11 12">
    <name type="scientific">Paenibacillus macerans</name>
    <name type="common">Bacillus macerans</name>
    <dbReference type="NCBI Taxonomy" id="44252"/>
    <lineage>
        <taxon>Bacteria</taxon>
        <taxon>Bacillati</taxon>
        <taxon>Bacillota</taxon>
        <taxon>Bacilli</taxon>
        <taxon>Bacillales</taxon>
        <taxon>Paenibacillaceae</taxon>
        <taxon>Paenibacillus</taxon>
    </lineage>
</organism>
<evidence type="ECO:0000256" key="9">
    <source>
        <dbReference type="SAM" id="SignalP"/>
    </source>
</evidence>
<gene>
    <name evidence="11" type="primary">isdC</name>
    <name evidence="11" type="ORF">GNQ08_21750</name>
</gene>
<dbReference type="GO" id="GO:0009274">
    <property type="term" value="C:peptidoglycan-based cell wall"/>
    <property type="evidence" value="ECO:0007669"/>
    <property type="project" value="InterPro"/>
</dbReference>
<comment type="caution">
    <text evidence="11">The sequence shown here is derived from an EMBL/GenBank/DDBJ whole genome shotgun (WGS) entry which is preliminary data.</text>
</comment>
<evidence type="ECO:0000256" key="5">
    <source>
        <dbReference type="ARBA" id="ARBA00023004"/>
    </source>
</evidence>
<feature type="chain" id="PRO_5027031003" evidence="9">
    <location>
        <begin position="34"/>
        <end position="257"/>
    </location>
</feature>
<name>A0A6N8F270_PAEMA</name>
<keyword evidence="8" id="KW-0812">Transmembrane</keyword>
<protein>
    <submittedName>
        <fullName evidence="11">Heme uptake protein IsdC</fullName>
    </submittedName>
</protein>
<dbReference type="Proteomes" id="UP000442469">
    <property type="component" value="Unassembled WGS sequence"/>
</dbReference>
<feature type="compositionally biased region" description="Basic and acidic residues" evidence="7">
    <location>
        <begin position="215"/>
        <end position="227"/>
    </location>
</feature>
<evidence type="ECO:0000256" key="6">
    <source>
        <dbReference type="ARBA" id="ARBA00023088"/>
    </source>
</evidence>
<evidence type="ECO:0000256" key="2">
    <source>
        <dbReference type="ARBA" id="ARBA00022512"/>
    </source>
</evidence>